<accession>A0A382MRJ6</accession>
<proteinExistence type="predicted"/>
<evidence type="ECO:0000313" key="1">
    <source>
        <dbReference type="EMBL" id="SVC51210.1"/>
    </source>
</evidence>
<organism evidence="1">
    <name type="scientific">marine metagenome</name>
    <dbReference type="NCBI Taxonomy" id="408172"/>
    <lineage>
        <taxon>unclassified sequences</taxon>
        <taxon>metagenomes</taxon>
        <taxon>ecological metagenomes</taxon>
    </lineage>
</organism>
<name>A0A382MRJ6_9ZZZZ</name>
<feature type="non-terminal residue" evidence="1">
    <location>
        <position position="73"/>
    </location>
</feature>
<evidence type="ECO:0008006" key="2">
    <source>
        <dbReference type="Google" id="ProtNLM"/>
    </source>
</evidence>
<reference evidence="1" key="1">
    <citation type="submission" date="2018-05" db="EMBL/GenBank/DDBJ databases">
        <authorList>
            <person name="Lanie J.A."/>
            <person name="Ng W.-L."/>
            <person name="Kazmierczak K.M."/>
            <person name="Andrzejewski T.M."/>
            <person name="Davidsen T.M."/>
            <person name="Wayne K.J."/>
            <person name="Tettelin H."/>
            <person name="Glass J.I."/>
            <person name="Rusch D."/>
            <person name="Podicherti R."/>
            <person name="Tsui H.-C.T."/>
            <person name="Winkler M.E."/>
        </authorList>
    </citation>
    <scope>NUCLEOTIDE SEQUENCE</scope>
</reference>
<gene>
    <name evidence="1" type="ORF">METZ01_LOCUS304064</name>
</gene>
<sequence length="73" mass="8108">MRFEQIRLIRELFVITMTLSLLGSVELVSGQTVDVTGTWNLEVTTDQGVTRPSFRLTQEGERLSGSYSSEALG</sequence>
<protein>
    <recommendedName>
        <fullName evidence="2">Lipocalin-like domain-containing protein</fullName>
    </recommendedName>
</protein>
<dbReference type="AlphaFoldDB" id="A0A382MRJ6"/>
<dbReference type="EMBL" id="UINC01095263">
    <property type="protein sequence ID" value="SVC51210.1"/>
    <property type="molecule type" value="Genomic_DNA"/>
</dbReference>